<dbReference type="GO" id="GO:0003700">
    <property type="term" value="F:DNA-binding transcription factor activity"/>
    <property type="evidence" value="ECO:0007669"/>
    <property type="project" value="InterPro"/>
</dbReference>
<dbReference type="PANTHER" id="PTHR30126">
    <property type="entry name" value="HTH-TYPE TRANSCRIPTIONAL REGULATOR"/>
    <property type="match status" value="1"/>
</dbReference>
<dbReference type="Pfam" id="PF03466">
    <property type="entry name" value="LysR_substrate"/>
    <property type="match status" value="1"/>
</dbReference>
<dbReference type="PANTHER" id="PTHR30126:SF39">
    <property type="entry name" value="HTH-TYPE TRANSCRIPTIONAL REGULATOR CYSL"/>
    <property type="match status" value="1"/>
</dbReference>
<comment type="caution">
    <text evidence="6">The sequence shown here is derived from an EMBL/GenBank/DDBJ whole genome shotgun (WGS) entry which is preliminary data.</text>
</comment>
<dbReference type="EMBL" id="PRLP01000016">
    <property type="protein sequence ID" value="PPC78336.1"/>
    <property type="molecule type" value="Genomic_DNA"/>
</dbReference>
<dbReference type="InterPro" id="IPR000847">
    <property type="entry name" value="LysR_HTH_N"/>
</dbReference>
<evidence type="ECO:0000256" key="1">
    <source>
        <dbReference type="ARBA" id="ARBA00009437"/>
    </source>
</evidence>
<evidence type="ECO:0000313" key="6">
    <source>
        <dbReference type="EMBL" id="PPC78336.1"/>
    </source>
</evidence>
<dbReference type="SUPFAM" id="SSF53850">
    <property type="entry name" value="Periplasmic binding protein-like II"/>
    <property type="match status" value="1"/>
</dbReference>
<feature type="domain" description="HTH lysR-type" evidence="5">
    <location>
        <begin position="12"/>
        <end position="69"/>
    </location>
</feature>
<dbReference type="Pfam" id="PF00126">
    <property type="entry name" value="HTH_1"/>
    <property type="match status" value="1"/>
</dbReference>
<evidence type="ECO:0000256" key="2">
    <source>
        <dbReference type="ARBA" id="ARBA00023015"/>
    </source>
</evidence>
<evidence type="ECO:0000256" key="3">
    <source>
        <dbReference type="ARBA" id="ARBA00023125"/>
    </source>
</evidence>
<proteinExistence type="inferred from homology"/>
<dbReference type="Gene3D" id="3.40.190.290">
    <property type="match status" value="1"/>
</dbReference>
<sequence>MHSIRKTLVTTFSLDQLRCFAEVVRCGSFSAAADVLGVTQPAISLQIRQLEKRLGVRLIERVGRRTMATAAGEELLRHQQRIDAAVGDALAAMAQYRQGELGQVRLGTGATACIYLLPGVLEQLRQQWPSLQVTVNIGNTRDMLRAVEENRLVMALVTLPASGRMLDVTPWLQDELVLVARRDVALPEQASAEQLRQHSLLLYEPGGNTRRIVDAWLTEQAQEVEVSMTLGSVEAIKELVKAGLGWAIVPRMAVEAQAELHYCSLSPPLFRTLALVMRQDKSLSRGLQLMRQALSEQCREY</sequence>
<dbReference type="InterPro" id="IPR036390">
    <property type="entry name" value="WH_DNA-bd_sf"/>
</dbReference>
<protein>
    <submittedName>
        <fullName evidence="6">LysR family transcriptional regulator</fullName>
    </submittedName>
</protein>
<evidence type="ECO:0000259" key="5">
    <source>
        <dbReference type="PROSITE" id="PS50931"/>
    </source>
</evidence>
<dbReference type="GO" id="GO:0000976">
    <property type="term" value="F:transcription cis-regulatory region binding"/>
    <property type="evidence" value="ECO:0007669"/>
    <property type="project" value="TreeGrafter"/>
</dbReference>
<dbReference type="InterPro" id="IPR005119">
    <property type="entry name" value="LysR_subst-bd"/>
</dbReference>
<dbReference type="Gene3D" id="1.10.10.10">
    <property type="entry name" value="Winged helix-like DNA-binding domain superfamily/Winged helix DNA-binding domain"/>
    <property type="match status" value="1"/>
</dbReference>
<dbReference type="InterPro" id="IPR036388">
    <property type="entry name" value="WH-like_DNA-bd_sf"/>
</dbReference>
<dbReference type="CDD" id="cd05466">
    <property type="entry name" value="PBP2_LTTR_substrate"/>
    <property type="match status" value="1"/>
</dbReference>
<keyword evidence="2" id="KW-0805">Transcription regulation</keyword>
<dbReference type="PRINTS" id="PR00039">
    <property type="entry name" value="HTHLYSR"/>
</dbReference>
<comment type="similarity">
    <text evidence="1">Belongs to the LysR transcriptional regulatory family.</text>
</comment>
<reference evidence="6 7" key="1">
    <citation type="submission" date="2018-02" db="EMBL/GenBank/DDBJ databases">
        <title>novel marine gammaproteobacteria from coastal saline agro ecosystem.</title>
        <authorList>
            <person name="Krishnan R."/>
            <person name="Ramesh Kumar N."/>
        </authorList>
    </citation>
    <scope>NUCLEOTIDE SEQUENCE [LARGE SCALE GENOMIC DNA]</scope>
    <source>
        <strain evidence="6 7">228</strain>
    </source>
</reference>
<keyword evidence="3" id="KW-0238">DNA-binding</keyword>
<gene>
    <name evidence="6" type="ORF">C4K68_05730</name>
</gene>
<dbReference type="AlphaFoldDB" id="A0A2S5KVN4"/>
<dbReference type="SUPFAM" id="SSF46785">
    <property type="entry name" value="Winged helix' DNA-binding domain"/>
    <property type="match status" value="1"/>
</dbReference>
<dbReference type="PROSITE" id="PS50931">
    <property type="entry name" value="HTH_LYSR"/>
    <property type="match status" value="1"/>
</dbReference>
<organism evidence="6 7">
    <name type="scientific">Proteobacteria bacterium 228</name>
    <dbReference type="NCBI Taxonomy" id="2083153"/>
    <lineage>
        <taxon>Bacteria</taxon>
        <taxon>Pseudomonadati</taxon>
        <taxon>Pseudomonadota</taxon>
    </lineage>
</organism>
<accession>A0A2S5KVN4</accession>
<evidence type="ECO:0000313" key="7">
    <source>
        <dbReference type="Proteomes" id="UP000238196"/>
    </source>
</evidence>
<dbReference type="FunFam" id="1.10.10.10:FF:000001">
    <property type="entry name" value="LysR family transcriptional regulator"/>
    <property type="match status" value="1"/>
</dbReference>
<dbReference type="OrthoDB" id="9803735at2"/>
<name>A0A2S5KVN4_9PROT</name>
<evidence type="ECO:0000256" key="4">
    <source>
        <dbReference type="ARBA" id="ARBA00023163"/>
    </source>
</evidence>
<keyword evidence="4" id="KW-0804">Transcription</keyword>
<dbReference type="Proteomes" id="UP000238196">
    <property type="component" value="Unassembled WGS sequence"/>
</dbReference>